<evidence type="ECO:0000256" key="1">
    <source>
        <dbReference type="ARBA" id="ARBA00022737"/>
    </source>
</evidence>
<protein>
    <submittedName>
        <fullName evidence="2">Leucine-rich repeat-containing protein 34</fullName>
    </submittedName>
</protein>
<dbReference type="SMART" id="SM00368">
    <property type="entry name" value="LRR_RI"/>
    <property type="match status" value="9"/>
</dbReference>
<organism evidence="2">
    <name type="scientific">Mesocestoides corti</name>
    <name type="common">Flatworm</name>
    <dbReference type="NCBI Taxonomy" id="53468"/>
    <lineage>
        <taxon>Eukaryota</taxon>
        <taxon>Metazoa</taxon>
        <taxon>Spiralia</taxon>
        <taxon>Lophotrochozoa</taxon>
        <taxon>Platyhelminthes</taxon>
        <taxon>Cestoda</taxon>
        <taxon>Eucestoda</taxon>
        <taxon>Cyclophyllidea</taxon>
        <taxon>Mesocestoididae</taxon>
        <taxon>Mesocestoides</taxon>
    </lineage>
</organism>
<dbReference type="WBParaSite" id="MCU_008837-RB">
    <property type="protein sequence ID" value="MCU_008837-RB"/>
    <property type="gene ID" value="MCU_008837"/>
</dbReference>
<dbReference type="InterPro" id="IPR001611">
    <property type="entry name" value="Leu-rich_rpt"/>
</dbReference>
<dbReference type="Gene3D" id="3.80.10.10">
    <property type="entry name" value="Ribonuclease Inhibitor"/>
    <property type="match status" value="3"/>
</dbReference>
<dbReference type="InterPro" id="IPR032675">
    <property type="entry name" value="LRR_dom_sf"/>
</dbReference>
<proteinExistence type="predicted"/>
<name>A0A5K3FJ26_MESCO</name>
<dbReference type="InterPro" id="IPR052201">
    <property type="entry name" value="LRR-containing_regulator"/>
</dbReference>
<dbReference type="PANTHER" id="PTHR24111">
    <property type="entry name" value="LEUCINE-RICH REPEAT-CONTAINING PROTEIN 34"/>
    <property type="match status" value="1"/>
</dbReference>
<dbReference type="Pfam" id="PF13516">
    <property type="entry name" value="LRR_6"/>
    <property type="match status" value="7"/>
</dbReference>
<dbReference type="PANTHER" id="PTHR24111:SF0">
    <property type="entry name" value="LEUCINE-RICH REPEAT-CONTAINING PROTEIN"/>
    <property type="match status" value="1"/>
</dbReference>
<keyword evidence="1" id="KW-0677">Repeat</keyword>
<dbReference type="AlphaFoldDB" id="A0A5K3FJ26"/>
<evidence type="ECO:0000313" key="2">
    <source>
        <dbReference type="WBParaSite" id="MCU_008837-RB"/>
    </source>
</evidence>
<dbReference type="SUPFAM" id="SSF52047">
    <property type="entry name" value="RNI-like"/>
    <property type="match status" value="2"/>
</dbReference>
<accession>A0A5K3FJ26</accession>
<sequence>MIDKRLICLQQLIESYQNSQYDPTEDGPRYILKMMRKEYEYNKSLEEIKWIYLKVCGNNFRETCYRLRDREIPSLCASLLNVPVINSLDLRYNELTNEGAITLGNFLKNDRCLKELNLMGNNITADGAKELGIALKLNHTLKILKMTGNPIKREGGIHLAHGLQANNTLTHLDVGECDMDIASAIAFATVLRTNNSLLCFNINRLLLFTHQEEQTVHMWEMLCLNTTLTELHLAKCDMRDFGAKRLVDALERNKTIQVLDVSANRISSDGAIAFARALRNRCSLTVLDLSFNRIQNEGAIALAEVLKKHNDRLIVLALASNEIHEKGLCALADALLDNDHLRYIYLWGNDISDKAAAAWGHLQTIGRLREDSTDLRPYKVDGVVKMAMLNNDCDYRRYRFAVPWWGPQAPEDRSVALF</sequence>
<reference evidence="2" key="1">
    <citation type="submission" date="2019-11" db="UniProtKB">
        <authorList>
            <consortium name="WormBaseParasite"/>
        </authorList>
    </citation>
    <scope>IDENTIFICATION</scope>
</reference>